<feature type="transmembrane region" description="Helical" evidence="1">
    <location>
        <begin position="254"/>
        <end position="276"/>
    </location>
</feature>
<dbReference type="Proteomes" id="UP000595046">
    <property type="component" value="Chromosome"/>
</dbReference>
<evidence type="ECO:0000313" key="3">
    <source>
        <dbReference type="Proteomes" id="UP000595046"/>
    </source>
</evidence>
<feature type="transmembrane region" description="Helical" evidence="1">
    <location>
        <begin position="217"/>
        <end position="234"/>
    </location>
</feature>
<keyword evidence="3" id="KW-1185">Reference proteome</keyword>
<name>A0A7T1TA40_9ACTN</name>
<protein>
    <recommendedName>
        <fullName evidence="4">HTTM domain-containing protein</fullName>
    </recommendedName>
</protein>
<gene>
    <name evidence="2" type="ORF">G4Z16_25345</name>
</gene>
<keyword evidence="1" id="KW-0812">Transmembrane</keyword>
<keyword evidence="1" id="KW-1133">Transmembrane helix</keyword>
<sequence length="290" mass="31579">MNISSAARRSLSSPVIGRERALTTAEQLSATAYLMSSLEILAAERDRQKGGLNNWDLARDNYTWAPPKVRASLDFLARPDVTRWIHGARALASASLLVPGTSRRHRAAANGFLALTSVATYPRHHYGTDGSDQLSFLVQSAAMIARLGQRQPALVDSCLWYVALQATLSYATSGYVKIASPIWRSGEALPGIMRTETYGDGKVYDLMKRYPKASRKLAHAVLAMECAFPAVFLAKGRLTPAMLAGLGSFHVVNARVMGLSRFVWAFLATYPAILYVTQSRESTKPGGGSR</sequence>
<evidence type="ECO:0000256" key="1">
    <source>
        <dbReference type="SAM" id="Phobius"/>
    </source>
</evidence>
<evidence type="ECO:0008006" key="4">
    <source>
        <dbReference type="Google" id="ProtNLM"/>
    </source>
</evidence>
<dbReference type="RefSeq" id="WP_197352960.1">
    <property type="nucleotide sequence ID" value="NZ_CP048882.1"/>
</dbReference>
<dbReference type="KEGG" id="sbat:G4Z16_25345"/>
<accession>A0A7T1TA40</accession>
<organism evidence="2 3">
    <name type="scientific">Streptomyces bathyalis</name>
    <dbReference type="NCBI Taxonomy" id="2710756"/>
    <lineage>
        <taxon>Bacteria</taxon>
        <taxon>Bacillati</taxon>
        <taxon>Actinomycetota</taxon>
        <taxon>Actinomycetes</taxon>
        <taxon>Kitasatosporales</taxon>
        <taxon>Streptomycetaceae</taxon>
        <taxon>Streptomyces</taxon>
    </lineage>
</organism>
<keyword evidence="1" id="KW-0472">Membrane</keyword>
<dbReference type="AlphaFoldDB" id="A0A7T1TA40"/>
<dbReference type="EMBL" id="CP048882">
    <property type="protein sequence ID" value="QPP09186.1"/>
    <property type="molecule type" value="Genomic_DNA"/>
</dbReference>
<reference evidence="3" key="1">
    <citation type="submission" date="2020-02" db="EMBL/GenBank/DDBJ databases">
        <title>Streptomyces sp. ASO4wet.</title>
        <authorList>
            <person name="Risdian C."/>
            <person name="Landwehr W."/>
            <person name="Schupp P."/>
            <person name="Wink J."/>
        </authorList>
    </citation>
    <scope>NUCLEOTIDE SEQUENCE [LARGE SCALE GENOMIC DNA]</scope>
    <source>
        <strain evidence="3">ASO4wet</strain>
    </source>
</reference>
<evidence type="ECO:0000313" key="2">
    <source>
        <dbReference type="EMBL" id="QPP09186.1"/>
    </source>
</evidence>
<proteinExistence type="predicted"/>